<keyword evidence="5" id="KW-1185">Reference proteome</keyword>
<name>A0AA38WR16_9ASTR</name>
<keyword evidence="2" id="KW-0032">Aminotransferase</keyword>
<accession>A0AA38WR16</accession>
<dbReference type="Proteomes" id="UP001172457">
    <property type="component" value="Chromosome 2"/>
</dbReference>
<protein>
    <recommendedName>
        <fullName evidence="3">Alliinase C-terminal domain-containing protein</fullName>
    </recommendedName>
</protein>
<sequence length="191" mass="20934">MSEINGEVASSSSLGRNCERKLHDCHGCSSSNGGDKEMVHVSKKQVVLSSFSRDGDDGGDVDDDGGVLLFLLLTHVTFMCDYFIYSGDPTMYEDFWKRADKETTVVTSGWQYMSYFSDVKNVCWFLEPTFASAVTRLHEVVGNAITDGRHIVVGTGSSQLYQAAIYALSPANASEPMNVVSAIPFYSVKLL</sequence>
<evidence type="ECO:0000313" key="5">
    <source>
        <dbReference type="Proteomes" id="UP001172457"/>
    </source>
</evidence>
<comment type="caution">
    <text evidence="4">The sequence shown here is derived from an EMBL/GenBank/DDBJ whole genome shotgun (WGS) entry which is preliminary data.</text>
</comment>
<dbReference type="SUPFAM" id="SSF53383">
    <property type="entry name" value="PLP-dependent transferases"/>
    <property type="match status" value="1"/>
</dbReference>
<dbReference type="Gene3D" id="3.40.640.10">
    <property type="entry name" value="Type I PLP-dependent aspartate aminotransferase-like (Major domain)"/>
    <property type="match status" value="1"/>
</dbReference>
<dbReference type="AlphaFoldDB" id="A0AA38WR16"/>
<gene>
    <name evidence="4" type="ORF">OSB04_004724</name>
</gene>
<comment type="cofactor">
    <cofactor evidence="1">
        <name>pyridoxal 5'-phosphate</name>
        <dbReference type="ChEBI" id="CHEBI:597326"/>
    </cofactor>
</comment>
<dbReference type="GO" id="GO:0016846">
    <property type="term" value="F:carbon-sulfur lyase activity"/>
    <property type="evidence" value="ECO:0007669"/>
    <property type="project" value="InterPro"/>
</dbReference>
<evidence type="ECO:0000259" key="3">
    <source>
        <dbReference type="Pfam" id="PF04864"/>
    </source>
</evidence>
<dbReference type="Gene3D" id="2.10.25.30">
    <property type="entry name" value="EGF-like, alliinase"/>
    <property type="match status" value="1"/>
</dbReference>
<dbReference type="Pfam" id="PF04864">
    <property type="entry name" value="Alliinase_C"/>
    <property type="match status" value="1"/>
</dbReference>
<feature type="domain" description="Alliinase C-terminal" evidence="3">
    <location>
        <begin position="86"/>
        <end position="188"/>
    </location>
</feature>
<dbReference type="InterPro" id="IPR015421">
    <property type="entry name" value="PyrdxlP-dep_Trfase_major"/>
</dbReference>
<evidence type="ECO:0000256" key="2">
    <source>
        <dbReference type="ARBA" id="ARBA00022576"/>
    </source>
</evidence>
<dbReference type="GO" id="GO:0008483">
    <property type="term" value="F:transaminase activity"/>
    <property type="evidence" value="ECO:0007669"/>
    <property type="project" value="UniProtKB-KW"/>
</dbReference>
<keyword evidence="2" id="KW-0808">Transferase</keyword>
<dbReference type="InterPro" id="IPR015424">
    <property type="entry name" value="PyrdxlP-dep_Trfase"/>
</dbReference>
<dbReference type="EMBL" id="JARYMX010000002">
    <property type="protein sequence ID" value="KAJ9559564.1"/>
    <property type="molecule type" value="Genomic_DNA"/>
</dbReference>
<dbReference type="InterPro" id="IPR006948">
    <property type="entry name" value="Alliinase_C"/>
</dbReference>
<evidence type="ECO:0000313" key="4">
    <source>
        <dbReference type="EMBL" id="KAJ9559564.1"/>
    </source>
</evidence>
<organism evidence="4 5">
    <name type="scientific">Centaurea solstitialis</name>
    <name type="common">yellow star-thistle</name>
    <dbReference type="NCBI Taxonomy" id="347529"/>
    <lineage>
        <taxon>Eukaryota</taxon>
        <taxon>Viridiplantae</taxon>
        <taxon>Streptophyta</taxon>
        <taxon>Embryophyta</taxon>
        <taxon>Tracheophyta</taxon>
        <taxon>Spermatophyta</taxon>
        <taxon>Magnoliopsida</taxon>
        <taxon>eudicotyledons</taxon>
        <taxon>Gunneridae</taxon>
        <taxon>Pentapetalae</taxon>
        <taxon>asterids</taxon>
        <taxon>campanulids</taxon>
        <taxon>Asterales</taxon>
        <taxon>Asteraceae</taxon>
        <taxon>Carduoideae</taxon>
        <taxon>Cardueae</taxon>
        <taxon>Centaureinae</taxon>
        <taxon>Centaurea</taxon>
    </lineage>
</organism>
<proteinExistence type="predicted"/>
<evidence type="ECO:0000256" key="1">
    <source>
        <dbReference type="ARBA" id="ARBA00001933"/>
    </source>
</evidence>
<reference evidence="4" key="1">
    <citation type="submission" date="2023-03" db="EMBL/GenBank/DDBJ databases">
        <title>Chromosome-scale reference genome and RAD-based genetic map of yellow starthistle (Centaurea solstitialis) reveal putative structural variation and QTLs associated with invader traits.</title>
        <authorList>
            <person name="Reatini B."/>
            <person name="Cang F.A."/>
            <person name="Jiang Q."/>
            <person name="Mckibben M.T.W."/>
            <person name="Barker M.S."/>
            <person name="Rieseberg L.H."/>
            <person name="Dlugosch K.M."/>
        </authorList>
    </citation>
    <scope>NUCLEOTIDE SEQUENCE</scope>
    <source>
        <strain evidence="4">CAN-66</strain>
        <tissue evidence="4">Leaf</tissue>
    </source>
</reference>
<dbReference type="InterPro" id="IPR037029">
    <property type="entry name" value="Alliinase_N_sf"/>
</dbReference>